<reference evidence="10 11" key="1">
    <citation type="submission" date="2020-05" db="EMBL/GenBank/DDBJ databases">
        <title>Horizontal transmission and recombination maintain forever young bacterial symbiont genomes.</title>
        <authorList>
            <person name="Russell S.L."/>
            <person name="Pepper-Tunick E."/>
            <person name="Svedberg J."/>
            <person name="Byrne A."/>
            <person name="Ruelas Castillo J."/>
            <person name="Vollmers C."/>
            <person name="Beinart R.A."/>
            <person name="Corbett-Detig R."/>
        </authorList>
    </citation>
    <scope>NUCLEOTIDE SEQUENCE [LARGE SCALE GENOMIC DNA]</scope>
    <source>
        <strain evidence="10">4727-3</strain>
    </source>
</reference>
<dbReference type="FunFam" id="3.20.20.70:FF:000016">
    <property type="entry name" value="Triosephosphate isomerase"/>
    <property type="match status" value="1"/>
</dbReference>
<comment type="pathway">
    <text evidence="8 9">Carbohydrate biosynthesis; gluconeogenesis.</text>
</comment>
<dbReference type="PROSITE" id="PS51440">
    <property type="entry name" value="TIM_2"/>
    <property type="match status" value="1"/>
</dbReference>
<dbReference type="CDD" id="cd00311">
    <property type="entry name" value="TIM"/>
    <property type="match status" value="1"/>
</dbReference>
<keyword evidence="5 8" id="KW-0963">Cytoplasm</keyword>
<evidence type="ECO:0000256" key="5">
    <source>
        <dbReference type="ARBA" id="ARBA00022490"/>
    </source>
</evidence>
<feature type="active site" description="Electrophile" evidence="8">
    <location>
        <position position="94"/>
    </location>
</feature>
<evidence type="ECO:0000256" key="9">
    <source>
        <dbReference type="RuleBase" id="RU363013"/>
    </source>
</evidence>
<dbReference type="Gene3D" id="3.20.20.70">
    <property type="entry name" value="Aldolase class I"/>
    <property type="match status" value="1"/>
</dbReference>
<dbReference type="HAMAP" id="MF_00147_B">
    <property type="entry name" value="TIM_B"/>
    <property type="match status" value="1"/>
</dbReference>
<dbReference type="GO" id="GO:0019563">
    <property type="term" value="P:glycerol catabolic process"/>
    <property type="evidence" value="ECO:0007669"/>
    <property type="project" value="TreeGrafter"/>
</dbReference>
<sequence>MRRNLVVGNWKMKINQQSAQKLVDGLIEGLPSEDADIAVCPPYLYIPEVSQRLANTKIGLGAQNVATHVEGAYTGEIAAVMLKDFNCKYAIVGHSERRANYADTSETVAQRFQQAIDADIIPVLAIGELLEEREGGTTFDVVAKQLNAVIDFSGIENFKNAVIAYEPVWAIGTGLTASAEQAQEVHLFIRQLLLRKKDQQIAENIQILYGGSVKPQNAIALFAMPDIDGALVGGDSLNADSFLKIYSSFQK</sequence>
<dbReference type="Pfam" id="PF00121">
    <property type="entry name" value="TIM"/>
    <property type="match status" value="1"/>
</dbReference>
<dbReference type="SUPFAM" id="SSF51351">
    <property type="entry name" value="Triosephosphate isomerase (TIM)"/>
    <property type="match status" value="1"/>
</dbReference>
<evidence type="ECO:0000256" key="2">
    <source>
        <dbReference type="ARBA" id="ARBA00004939"/>
    </source>
</evidence>
<evidence type="ECO:0000313" key="11">
    <source>
        <dbReference type="Proteomes" id="UP000537890"/>
    </source>
</evidence>
<keyword evidence="4 8" id="KW-0312">Gluconeogenesis</keyword>
<dbReference type="InterPro" id="IPR000652">
    <property type="entry name" value="Triosephosphate_isomerase"/>
</dbReference>
<evidence type="ECO:0000256" key="8">
    <source>
        <dbReference type="HAMAP-Rule" id="MF_00147"/>
    </source>
</evidence>
<feature type="binding site" evidence="8">
    <location>
        <position position="212"/>
    </location>
    <ligand>
        <name>substrate</name>
    </ligand>
</feature>
<dbReference type="NCBIfam" id="TIGR00419">
    <property type="entry name" value="tim"/>
    <property type="match status" value="1"/>
</dbReference>
<dbReference type="EMBL" id="JACCHS010000104">
    <property type="protein sequence ID" value="NYT47197.1"/>
    <property type="molecule type" value="Genomic_DNA"/>
</dbReference>
<comment type="caution">
    <text evidence="10">The sequence shown here is derived from an EMBL/GenBank/DDBJ whole genome shotgun (WGS) entry which is preliminary data.</text>
</comment>
<dbReference type="Proteomes" id="UP000537890">
    <property type="component" value="Unassembled WGS sequence"/>
</dbReference>
<comment type="pathway">
    <text evidence="1 8 9">Carbohydrate degradation; glycolysis; D-glyceraldehyde 3-phosphate from glycerone phosphate: step 1/1.</text>
</comment>
<evidence type="ECO:0000256" key="4">
    <source>
        <dbReference type="ARBA" id="ARBA00022432"/>
    </source>
</evidence>
<dbReference type="GO" id="GO:0005829">
    <property type="term" value="C:cytosol"/>
    <property type="evidence" value="ECO:0007669"/>
    <property type="project" value="TreeGrafter"/>
</dbReference>
<evidence type="ECO:0000256" key="6">
    <source>
        <dbReference type="ARBA" id="ARBA00023152"/>
    </source>
</evidence>
<accession>A0A7Z0SDZ2</accession>
<comment type="pathway">
    <text evidence="2">Carbohydrate metabolism; erythritol degradation.</text>
</comment>
<evidence type="ECO:0000313" key="10">
    <source>
        <dbReference type="EMBL" id="NYT47197.1"/>
    </source>
</evidence>
<organism evidence="10 11">
    <name type="scientific">Candidatus Methanofishera endochildressiae</name>
    <dbReference type="NCBI Taxonomy" id="2738884"/>
    <lineage>
        <taxon>Bacteria</taxon>
        <taxon>Pseudomonadati</taxon>
        <taxon>Pseudomonadota</taxon>
        <taxon>Gammaproteobacteria</taxon>
        <taxon>Candidatus Methanofishera</taxon>
    </lineage>
</organism>
<gene>
    <name evidence="8" type="primary">tpiA</name>
    <name evidence="10" type="ORF">H0A75_06095</name>
</gene>
<dbReference type="PROSITE" id="PS00171">
    <property type="entry name" value="TIM_1"/>
    <property type="match status" value="1"/>
</dbReference>
<dbReference type="InterPro" id="IPR013785">
    <property type="entry name" value="Aldolase_TIM"/>
</dbReference>
<dbReference type="PANTHER" id="PTHR21139:SF42">
    <property type="entry name" value="TRIOSEPHOSPHATE ISOMERASE"/>
    <property type="match status" value="1"/>
</dbReference>
<comment type="subcellular location">
    <subcellularLocation>
        <location evidence="8 9">Cytoplasm</location>
    </subcellularLocation>
</comment>
<protein>
    <recommendedName>
        <fullName evidence="8 9">Triosephosphate isomerase</fullName>
        <shortName evidence="8">TIM</shortName>
        <shortName evidence="8">TPI</shortName>
        <ecNumber evidence="8 9">5.3.1.1</ecNumber>
    </recommendedName>
    <alternativeName>
        <fullName evidence="8">Triose-phosphate isomerase</fullName>
    </alternativeName>
</protein>
<dbReference type="EC" id="5.3.1.1" evidence="8 9"/>
<dbReference type="GO" id="GO:0006094">
    <property type="term" value="P:gluconeogenesis"/>
    <property type="evidence" value="ECO:0007669"/>
    <property type="project" value="UniProtKB-UniRule"/>
</dbReference>
<evidence type="ECO:0000256" key="3">
    <source>
        <dbReference type="ARBA" id="ARBA00007422"/>
    </source>
</evidence>
<comment type="catalytic activity">
    <reaction evidence="8 9">
        <text>D-glyceraldehyde 3-phosphate = dihydroxyacetone phosphate</text>
        <dbReference type="Rhea" id="RHEA:18585"/>
        <dbReference type="ChEBI" id="CHEBI:57642"/>
        <dbReference type="ChEBI" id="CHEBI:59776"/>
        <dbReference type="EC" id="5.3.1.1"/>
    </reaction>
</comment>
<dbReference type="GO" id="GO:0046166">
    <property type="term" value="P:glyceraldehyde-3-phosphate biosynthetic process"/>
    <property type="evidence" value="ECO:0007669"/>
    <property type="project" value="TreeGrafter"/>
</dbReference>
<comment type="function">
    <text evidence="8">Involved in the gluconeogenesis. Catalyzes stereospecifically the conversion of dihydroxyacetone phosphate (DHAP) to D-glyceraldehyde-3-phosphate (G3P).</text>
</comment>
<dbReference type="InterPro" id="IPR020861">
    <property type="entry name" value="Triosephosphate_isomerase_AS"/>
</dbReference>
<dbReference type="InterPro" id="IPR022896">
    <property type="entry name" value="TrioseP_Isoase_bac/euk"/>
</dbReference>
<dbReference type="PANTHER" id="PTHR21139">
    <property type="entry name" value="TRIOSEPHOSPHATE ISOMERASE"/>
    <property type="match status" value="1"/>
</dbReference>
<keyword evidence="6 8" id="KW-0324">Glycolysis</keyword>
<dbReference type="AlphaFoldDB" id="A0A7Z0SDZ2"/>
<dbReference type="UniPathway" id="UPA00109">
    <property type="reaction ID" value="UER00189"/>
</dbReference>
<name>A0A7Z0SDZ2_9GAMM</name>
<feature type="binding site" evidence="8">
    <location>
        <position position="172"/>
    </location>
    <ligand>
        <name>substrate</name>
    </ligand>
</feature>
<feature type="binding site" evidence="8">
    <location>
        <begin position="233"/>
        <end position="234"/>
    </location>
    <ligand>
        <name>substrate</name>
    </ligand>
</feature>
<comment type="subunit">
    <text evidence="8 9">Homodimer.</text>
</comment>
<dbReference type="GO" id="GO:0004807">
    <property type="term" value="F:triose-phosphate isomerase activity"/>
    <property type="evidence" value="ECO:0007669"/>
    <property type="project" value="UniProtKB-UniRule"/>
</dbReference>
<proteinExistence type="inferred from homology"/>
<feature type="binding site" evidence="8">
    <location>
        <begin position="9"/>
        <end position="11"/>
    </location>
    <ligand>
        <name>substrate</name>
    </ligand>
</feature>
<evidence type="ECO:0000256" key="1">
    <source>
        <dbReference type="ARBA" id="ARBA00004680"/>
    </source>
</evidence>
<dbReference type="GO" id="GO:0006096">
    <property type="term" value="P:glycolytic process"/>
    <property type="evidence" value="ECO:0007669"/>
    <property type="project" value="UniProtKB-UniRule"/>
</dbReference>
<dbReference type="UniPathway" id="UPA00138"/>
<comment type="similarity">
    <text evidence="3 8 9">Belongs to the triosephosphate isomerase family.</text>
</comment>
<evidence type="ECO:0000256" key="7">
    <source>
        <dbReference type="ARBA" id="ARBA00023235"/>
    </source>
</evidence>
<dbReference type="InterPro" id="IPR035990">
    <property type="entry name" value="TIM_sf"/>
</dbReference>
<feature type="active site" description="Proton acceptor" evidence="8">
    <location>
        <position position="166"/>
    </location>
</feature>
<keyword evidence="7 8" id="KW-0413">Isomerase</keyword>